<evidence type="ECO:0000259" key="2">
    <source>
        <dbReference type="Pfam" id="PF06221"/>
    </source>
</evidence>
<dbReference type="RefSeq" id="XP_067713961.1">
    <property type="nucleotide sequence ID" value="XM_067857860.1"/>
</dbReference>
<sequence length="194" mass="21747">MMEEPAKGFVVYRKKEVTDDDGFYSVTSKPKKGGKGEGSKRRAPAEPEVQKNRKQCGCGGHLHKCFGNCIGCGRILCAEEGEGPCFHCGAHVFDPSDMGKVPKELADDPEFQQAITLRDRLLQLDSDYATETLKVHDLGADWFREANSLYNENADYARQQYYKEEMEKRAEADIRRFDIDLGTGKIASAASRKK</sequence>
<reference evidence="3 4" key="1">
    <citation type="submission" date="2021-06" db="EMBL/GenBank/DDBJ databases">
        <title>Genome sequence of Babesia caballi.</title>
        <authorList>
            <person name="Yamagishi J."/>
            <person name="Kidaka T."/>
            <person name="Ochi A."/>
        </authorList>
    </citation>
    <scope>NUCLEOTIDE SEQUENCE [LARGE SCALE GENOMIC DNA]</scope>
    <source>
        <strain evidence="3">USDA-D6B2</strain>
    </source>
</reference>
<dbReference type="GO" id="GO:0072344">
    <property type="term" value="P:rescue of stalled ribosome"/>
    <property type="evidence" value="ECO:0007669"/>
    <property type="project" value="InterPro"/>
</dbReference>
<protein>
    <submittedName>
        <fullName evidence="3">Zinc finger motif, C2HC5-type domain-containing protein</fullName>
    </submittedName>
</protein>
<feature type="compositionally biased region" description="Basic and acidic residues" evidence="1">
    <location>
        <begin position="34"/>
        <end position="50"/>
    </location>
</feature>
<evidence type="ECO:0000313" key="4">
    <source>
        <dbReference type="Proteomes" id="UP001497744"/>
    </source>
</evidence>
<accession>A0AAV4LQX1</accession>
<dbReference type="PANTHER" id="PTHR12963">
    <property type="entry name" value="THYROID RECEPTOR INTERACTING PROTEIN RELATED"/>
    <property type="match status" value="1"/>
</dbReference>
<gene>
    <name evidence="3" type="ORF">BcabD6B2_13250</name>
</gene>
<keyword evidence="4" id="KW-1185">Reference proteome</keyword>
<dbReference type="InterPro" id="IPR009349">
    <property type="entry name" value="TRIP4/RQT4_C2HC5_Znf"/>
</dbReference>
<dbReference type="EMBL" id="BPLF01000001">
    <property type="protein sequence ID" value="GIX61890.1"/>
    <property type="molecule type" value="Genomic_DNA"/>
</dbReference>
<dbReference type="InterPro" id="IPR039128">
    <property type="entry name" value="TRIP4-like"/>
</dbReference>
<name>A0AAV4LQX1_BABCB</name>
<dbReference type="GO" id="GO:0045893">
    <property type="term" value="P:positive regulation of DNA-templated transcription"/>
    <property type="evidence" value="ECO:0007669"/>
    <property type="project" value="TreeGrafter"/>
</dbReference>
<feature type="domain" description="TRIP4/RQT4 C2HC5-type zinc finger" evidence="2">
    <location>
        <begin position="53"/>
        <end position="98"/>
    </location>
</feature>
<dbReference type="Pfam" id="PF06221">
    <property type="entry name" value="zf-C2HC5"/>
    <property type="match status" value="1"/>
</dbReference>
<dbReference type="GO" id="GO:0180022">
    <property type="term" value="C:RQC-trigger complex"/>
    <property type="evidence" value="ECO:0007669"/>
    <property type="project" value="InterPro"/>
</dbReference>
<evidence type="ECO:0000256" key="1">
    <source>
        <dbReference type="SAM" id="MobiDB-lite"/>
    </source>
</evidence>
<organism evidence="3 4">
    <name type="scientific">Babesia caballi</name>
    <dbReference type="NCBI Taxonomy" id="5871"/>
    <lineage>
        <taxon>Eukaryota</taxon>
        <taxon>Sar</taxon>
        <taxon>Alveolata</taxon>
        <taxon>Apicomplexa</taxon>
        <taxon>Aconoidasida</taxon>
        <taxon>Piroplasmida</taxon>
        <taxon>Babesiidae</taxon>
        <taxon>Babesia</taxon>
    </lineage>
</organism>
<dbReference type="GeneID" id="94193373"/>
<feature type="region of interest" description="Disordered" evidence="1">
    <location>
        <begin position="21"/>
        <end position="50"/>
    </location>
</feature>
<dbReference type="Proteomes" id="UP001497744">
    <property type="component" value="Unassembled WGS sequence"/>
</dbReference>
<comment type="caution">
    <text evidence="3">The sequence shown here is derived from an EMBL/GenBank/DDBJ whole genome shotgun (WGS) entry which is preliminary data.</text>
</comment>
<dbReference type="GO" id="GO:0005634">
    <property type="term" value="C:nucleus"/>
    <property type="evidence" value="ECO:0007669"/>
    <property type="project" value="InterPro"/>
</dbReference>
<dbReference type="AlphaFoldDB" id="A0AAV4LQX1"/>
<evidence type="ECO:0000313" key="3">
    <source>
        <dbReference type="EMBL" id="GIX61890.1"/>
    </source>
</evidence>
<dbReference type="PANTHER" id="PTHR12963:SF4">
    <property type="entry name" value="ACTIVATING SIGNAL COINTEGRATOR 1"/>
    <property type="match status" value="1"/>
</dbReference>
<dbReference type="GO" id="GO:0008270">
    <property type="term" value="F:zinc ion binding"/>
    <property type="evidence" value="ECO:0007669"/>
    <property type="project" value="InterPro"/>
</dbReference>
<proteinExistence type="predicted"/>